<reference evidence="3" key="1">
    <citation type="submission" date="2022-11" db="UniProtKB">
        <authorList>
            <consortium name="WormBaseParasite"/>
        </authorList>
    </citation>
    <scope>IDENTIFICATION</scope>
</reference>
<feature type="signal peptide" evidence="1">
    <location>
        <begin position="1"/>
        <end position="18"/>
    </location>
</feature>
<evidence type="ECO:0000256" key="1">
    <source>
        <dbReference type="SAM" id="SignalP"/>
    </source>
</evidence>
<keyword evidence="2" id="KW-1185">Reference proteome</keyword>
<keyword evidence="1" id="KW-0732">Signal</keyword>
<proteinExistence type="predicted"/>
<evidence type="ECO:0000313" key="3">
    <source>
        <dbReference type="WBParaSite" id="ACRNAN_scaffold2460.g22737.t1"/>
    </source>
</evidence>
<dbReference type="Proteomes" id="UP000887540">
    <property type="component" value="Unplaced"/>
</dbReference>
<feature type="chain" id="PRO_5037803444" evidence="1">
    <location>
        <begin position="19"/>
        <end position="78"/>
    </location>
</feature>
<accession>A0A914DFH6</accession>
<sequence>MKAIIILALVCIAFAVCSEEEKISFEEMHTIAKRAIDWGKVDLGCTISCGAYWACVFKSDANSCKSPPRCECSQFAGK</sequence>
<dbReference type="WBParaSite" id="ACRNAN_scaffold2460.g22737.t1">
    <property type="protein sequence ID" value="ACRNAN_scaffold2460.g22737.t1"/>
    <property type="gene ID" value="ACRNAN_scaffold2460.g22737"/>
</dbReference>
<name>A0A914DFH6_9BILA</name>
<organism evidence="2 3">
    <name type="scientific">Acrobeloides nanus</name>
    <dbReference type="NCBI Taxonomy" id="290746"/>
    <lineage>
        <taxon>Eukaryota</taxon>
        <taxon>Metazoa</taxon>
        <taxon>Ecdysozoa</taxon>
        <taxon>Nematoda</taxon>
        <taxon>Chromadorea</taxon>
        <taxon>Rhabditida</taxon>
        <taxon>Tylenchina</taxon>
        <taxon>Cephalobomorpha</taxon>
        <taxon>Cephaloboidea</taxon>
        <taxon>Cephalobidae</taxon>
        <taxon>Acrobeloides</taxon>
    </lineage>
</organism>
<evidence type="ECO:0000313" key="2">
    <source>
        <dbReference type="Proteomes" id="UP000887540"/>
    </source>
</evidence>
<dbReference type="AlphaFoldDB" id="A0A914DFH6"/>
<protein>
    <submittedName>
        <fullName evidence="3">Uncharacterized protein</fullName>
    </submittedName>
</protein>